<dbReference type="AlphaFoldDB" id="A0A0V1D4G4"/>
<reference evidence="2 3" key="1">
    <citation type="submission" date="2015-01" db="EMBL/GenBank/DDBJ databases">
        <title>Evolution of Trichinella species and genotypes.</title>
        <authorList>
            <person name="Korhonen P.K."/>
            <person name="Edoardo P."/>
            <person name="Giuseppe L.R."/>
            <person name="Gasser R.B."/>
        </authorList>
    </citation>
    <scope>NUCLEOTIDE SEQUENCE [LARGE SCALE GENOMIC DNA]</scope>
    <source>
        <strain evidence="2">ISS120</strain>
    </source>
</reference>
<organism evidence="2 3">
    <name type="scientific">Trichinella britovi</name>
    <name type="common">Parasitic roundworm</name>
    <dbReference type="NCBI Taxonomy" id="45882"/>
    <lineage>
        <taxon>Eukaryota</taxon>
        <taxon>Metazoa</taxon>
        <taxon>Ecdysozoa</taxon>
        <taxon>Nematoda</taxon>
        <taxon>Enoplea</taxon>
        <taxon>Dorylaimia</taxon>
        <taxon>Trichinellida</taxon>
        <taxon>Trichinellidae</taxon>
        <taxon>Trichinella</taxon>
    </lineage>
</organism>
<dbReference type="OMA" id="LYTNIEI"/>
<feature type="region of interest" description="Disordered" evidence="1">
    <location>
        <begin position="1"/>
        <end position="31"/>
    </location>
</feature>
<evidence type="ECO:0000313" key="2">
    <source>
        <dbReference type="EMBL" id="KRY56242.1"/>
    </source>
</evidence>
<feature type="non-terminal residue" evidence="2">
    <location>
        <position position="131"/>
    </location>
</feature>
<protein>
    <submittedName>
        <fullName evidence="2">Uncharacterized protein</fullName>
    </submittedName>
</protein>
<evidence type="ECO:0000313" key="3">
    <source>
        <dbReference type="Proteomes" id="UP000054653"/>
    </source>
</evidence>
<dbReference type="OrthoDB" id="7203715at2759"/>
<comment type="caution">
    <text evidence="2">The sequence shown here is derived from an EMBL/GenBank/DDBJ whole genome shotgun (WGS) entry which is preliminary data.</text>
</comment>
<gene>
    <name evidence="2" type="ORF">T03_5451</name>
</gene>
<accession>A0A0V1D4G4</accession>
<keyword evidence="3" id="KW-1185">Reference proteome</keyword>
<proteinExistence type="predicted"/>
<dbReference type="EMBL" id="JYDI01000045">
    <property type="protein sequence ID" value="KRY56242.1"/>
    <property type="molecule type" value="Genomic_DNA"/>
</dbReference>
<dbReference type="Proteomes" id="UP000054653">
    <property type="component" value="Unassembled WGS sequence"/>
</dbReference>
<name>A0A0V1D4G4_TRIBR</name>
<evidence type="ECO:0000256" key="1">
    <source>
        <dbReference type="SAM" id="MobiDB-lite"/>
    </source>
</evidence>
<sequence length="131" mass="14754">MDFYPKSESNAKTGRDAPTDLADESASPQQPVRQKFPVITFADRLSCAGWYKKFKWLGHSLERDAAFCFPTIAVGPERIQSTLLEVDWDFLVSSDDKQTSEALYTNIEITSVIYPLGARHKELPGRRTLGL</sequence>